<keyword evidence="1" id="KW-0472">Membrane</keyword>
<reference evidence="3" key="1">
    <citation type="submission" date="2014-03" db="EMBL/GenBank/DDBJ databases">
        <authorList>
            <person name="Aksoy S."/>
            <person name="Warren W."/>
            <person name="Wilson R.K."/>
        </authorList>
    </citation>
    <scope>NUCLEOTIDE SEQUENCE [LARGE SCALE GENOMIC DNA]</scope>
    <source>
        <strain evidence="3">IAEA</strain>
    </source>
</reference>
<keyword evidence="3" id="KW-1185">Reference proteome</keyword>
<protein>
    <submittedName>
        <fullName evidence="2">Uncharacterized protein</fullName>
    </submittedName>
</protein>
<keyword evidence="1" id="KW-1133">Transmembrane helix</keyword>
<feature type="transmembrane region" description="Helical" evidence="1">
    <location>
        <begin position="103"/>
        <end position="120"/>
    </location>
</feature>
<evidence type="ECO:0000256" key="1">
    <source>
        <dbReference type="SAM" id="Phobius"/>
    </source>
</evidence>
<feature type="transmembrane region" description="Helical" evidence="1">
    <location>
        <begin position="75"/>
        <end position="97"/>
    </location>
</feature>
<organism evidence="2 3">
    <name type="scientific">Glossina pallidipes</name>
    <name type="common">Tsetse fly</name>
    <dbReference type="NCBI Taxonomy" id="7398"/>
    <lineage>
        <taxon>Eukaryota</taxon>
        <taxon>Metazoa</taxon>
        <taxon>Ecdysozoa</taxon>
        <taxon>Arthropoda</taxon>
        <taxon>Hexapoda</taxon>
        <taxon>Insecta</taxon>
        <taxon>Pterygota</taxon>
        <taxon>Neoptera</taxon>
        <taxon>Endopterygota</taxon>
        <taxon>Diptera</taxon>
        <taxon>Brachycera</taxon>
        <taxon>Muscomorpha</taxon>
        <taxon>Hippoboscoidea</taxon>
        <taxon>Glossinidae</taxon>
        <taxon>Glossina</taxon>
    </lineage>
</organism>
<dbReference type="Proteomes" id="UP000092445">
    <property type="component" value="Unassembled WGS sequence"/>
</dbReference>
<dbReference type="AlphaFoldDB" id="A0A1A9ZDY1"/>
<evidence type="ECO:0000313" key="3">
    <source>
        <dbReference type="Proteomes" id="UP000092445"/>
    </source>
</evidence>
<name>A0A1A9ZDY1_GLOPL</name>
<dbReference type="VEuPathDB" id="VectorBase:GPAI011723"/>
<reference evidence="2" key="2">
    <citation type="submission" date="2020-05" db="UniProtKB">
        <authorList>
            <consortium name="EnsemblMetazoa"/>
        </authorList>
    </citation>
    <scope>IDENTIFICATION</scope>
    <source>
        <strain evidence="2">IAEA</strain>
    </source>
</reference>
<accession>A0A1A9ZDY1</accession>
<keyword evidence="1" id="KW-0812">Transmembrane</keyword>
<proteinExistence type="predicted"/>
<sequence length="130" mass="15269">MLTCNAAHTRTFDCGRRSNSWNVFASRETDSVIFSYTDLNSSLVSAIKDRKLTARPSTLFKSYQAYIGFFAQRRLLSNLVFCNAICVEYCVVLLKLVQKQKHYFLLLYMPSHPLLLYNFYTKAYFWFLKD</sequence>
<evidence type="ECO:0000313" key="2">
    <source>
        <dbReference type="EnsemblMetazoa" id="GPAI011723-PA"/>
    </source>
</evidence>
<dbReference type="EnsemblMetazoa" id="GPAI011723-RA">
    <property type="protein sequence ID" value="GPAI011723-PA"/>
    <property type="gene ID" value="GPAI011723"/>
</dbReference>